<dbReference type="InterPro" id="IPR057447">
    <property type="entry name" value="Bbp19-like_phage"/>
</dbReference>
<proteinExistence type="predicted"/>
<name>A0A8I1M9X3_9PROT</name>
<dbReference type="Proteomes" id="UP000664405">
    <property type="component" value="Unassembled WGS sequence"/>
</dbReference>
<evidence type="ECO:0000313" key="4">
    <source>
        <dbReference type="Proteomes" id="UP000664405"/>
    </source>
</evidence>
<feature type="domain" description="Bbp19-like phage" evidence="2">
    <location>
        <begin position="25"/>
        <end position="74"/>
    </location>
</feature>
<protein>
    <recommendedName>
        <fullName evidence="2">Bbp19-like phage domain-containing protein</fullName>
    </recommendedName>
</protein>
<accession>A0A8I1M9X3</accession>
<sequence>MSRINGWDWFEPQDDEMTEDGRDHWQSCFASDAGQKVIRELERQILQTALGPDAPASAIWMREGQRALVLQIKRLARTEIKGGNRR</sequence>
<dbReference type="EMBL" id="JAEKJW010000003">
    <property type="protein sequence ID" value="MBN8197778.1"/>
    <property type="molecule type" value="Genomic_DNA"/>
</dbReference>
<comment type="caution">
    <text evidence="3">The sequence shown here is derived from an EMBL/GenBank/DDBJ whole genome shotgun (WGS) entry which is preliminary data.</text>
</comment>
<reference evidence="3" key="1">
    <citation type="submission" date="2020-12" db="EMBL/GenBank/DDBJ databases">
        <title>Oil enriched cultivation method for isolating marine PHA-producing bacteria.</title>
        <authorList>
            <person name="Zheng W."/>
            <person name="Yu S."/>
            <person name="Huang Y."/>
        </authorList>
    </citation>
    <scope>NUCLEOTIDE SEQUENCE</scope>
    <source>
        <strain evidence="3">SY-2-3</strain>
    </source>
</reference>
<evidence type="ECO:0000259" key="2">
    <source>
        <dbReference type="Pfam" id="PF25181"/>
    </source>
</evidence>
<dbReference type="Pfam" id="PF25181">
    <property type="entry name" value="Phage_Bbp19"/>
    <property type="match status" value="1"/>
</dbReference>
<dbReference type="RefSeq" id="WP_206927891.1">
    <property type="nucleotide sequence ID" value="NZ_JAEKJW010000003.1"/>
</dbReference>
<gene>
    <name evidence="3" type="ORF">JF547_15025</name>
</gene>
<organism evidence="3 4">
    <name type="scientific">Thalassospira povalilytica</name>
    <dbReference type="NCBI Taxonomy" id="732237"/>
    <lineage>
        <taxon>Bacteria</taxon>
        <taxon>Pseudomonadati</taxon>
        <taxon>Pseudomonadota</taxon>
        <taxon>Alphaproteobacteria</taxon>
        <taxon>Rhodospirillales</taxon>
        <taxon>Thalassospiraceae</taxon>
        <taxon>Thalassospira</taxon>
    </lineage>
</organism>
<feature type="region of interest" description="Disordered" evidence="1">
    <location>
        <begin position="1"/>
        <end position="21"/>
    </location>
</feature>
<evidence type="ECO:0000313" key="3">
    <source>
        <dbReference type="EMBL" id="MBN8197778.1"/>
    </source>
</evidence>
<evidence type="ECO:0000256" key="1">
    <source>
        <dbReference type="SAM" id="MobiDB-lite"/>
    </source>
</evidence>
<dbReference type="AlphaFoldDB" id="A0A8I1M9X3"/>